<accession>A0A6G6WB12</accession>
<dbReference type="KEGG" id="nano:G5V58_06860"/>
<feature type="transmembrane region" description="Helical" evidence="1">
    <location>
        <begin position="21"/>
        <end position="42"/>
    </location>
</feature>
<protein>
    <submittedName>
        <fullName evidence="2">Flp family type IVb pilin</fullName>
    </submittedName>
</protein>
<evidence type="ECO:0000256" key="1">
    <source>
        <dbReference type="SAM" id="Phobius"/>
    </source>
</evidence>
<organism evidence="2 3">
    <name type="scientific">Nocardioides anomalus</name>
    <dbReference type="NCBI Taxonomy" id="2712223"/>
    <lineage>
        <taxon>Bacteria</taxon>
        <taxon>Bacillati</taxon>
        <taxon>Actinomycetota</taxon>
        <taxon>Actinomycetes</taxon>
        <taxon>Propionibacteriales</taxon>
        <taxon>Nocardioidaceae</taxon>
        <taxon>Nocardioides</taxon>
    </lineage>
</organism>
<gene>
    <name evidence="2" type="ORF">G5V58_06860</name>
</gene>
<dbReference type="AlphaFoldDB" id="A0A6G6WB12"/>
<dbReference type="EMBL" id="CP049257">
    <property type="protein sequence ID" value="QIG42531.1"/>
    <property type="molecule type" value="Genomic_DNA"/>
</dbReference>
<sequence length="67" mass="6969">MTQRLPRPTRRARRSERGAGAVEYGLMIAGVAAIIAAAIFAFGGGSTGMFQNSCKTIFADRSAGSCS</sequence>
<evidence type="ECO:0000313" key="3">
    <source>
        <dbReference type="Proteomes" id="UP000502996"/>
    </source>
</evidence>
<name>A0A6G6WB12_9ACTN</name>
<keyword evidence="3" id="KW-1185">Reference proteome</keyword>
<reference evidence="2 3" key="1">
    <citation type="submission" date="2020-02" db="EMBL/GenBank/DDBJ databases">
        <title>Full genome sequence of Nocardioides sp. R-3366.</title>
        <authorList>
            <person name="Im W.-T."/>
        </authorList>
    </citation>
    <scope>NUCLEOTIDE SEQUENCE [LARGE SCALE GENOMIC DNA]</scope>
    <source>
        <strain evidence="2 3">R-3366</strain>
    </source>
</reference>
<proteinExistence type="predicted"/>
<dbReference type="Proteomes" id="UP000502996">
    <property type="component" value="Chromosome"/>
</dbReference>
<keyword evidence="1" id="KW-1133">Transmembrane helix</keyword>
<keyword evidence="1" id="KW-0812">Transmembrane</keyword>
<evidence type="ECO:0000313" key="2">
    <source>
        <dbReference type="EMBL" id="QIG42531.1"/>
    </source>
</evidence>
<keyword evidence="1" id="KW-0472">Membrane</keyword>